<dbReference type="CDD" id="cd00090">
    <property type="entry name" value="HTH_ARSR"/>
    <property type="match status" value="1"/>
</dbReference>
<proteinExistence type="predicted"/>
<dbReference type="Proteomes" id="UP001500443">
    <property type="component" value="Unassembled WGS sequence"/>
</dbReference>
<dbReference type="EMBL" id="BAAAPF010000016">
    <property type="protein sequence ID" value="GAA2112693.1"/>
    <property type="molecule type" value="Genomic_DNA"/>
</dbReference>
<gene>
    <name evidence="3" type="ORF">GCM10009802_10940</name>
</gene>
<evidence type="ECO:0000256" key="1">
    <source>
        <dbReference type="SAM" id="MobiDB-lite"/>
    </source>
</evidence>
<protein>
    <submittedName>
        <fullName evidence="3">Helix-turn-helix domain-containing protein</fullName>
    </submittedName>
</protein>
<reference evidence="4" key="1">
    <citation type="journal article" date="2019" name="Int. J. Syst. Evol. Microbiol.">
        <title>The Global Catalogue of Microorganisms (GCM) 10K type strain sequencing project: providing services to taxonomists for standard genome sequencing and annotation.</title>
        <authorList>
            <consortium name="The Broad Institute Genomics Platform"/>
            <consortium name="The Broad Institute Genome Sequencing Center for Infectious Disease"/>
            <person name="Wu L."/>
            <person name="Ma J."/>
        </authorList>
    </citation>
    <scope>NUCLEOTIDE SEQUENCE [LARGE SCALE GENOMIC DNA]</scope>
    <source>
        <strain evidence="4">JCM 15481</strain>
    </source>
</reference>
<comment type="caution">
    <text evidence="3">The sequence shown here is derived from an EMBL/GenBank/DDBJ whole genome shotgun (WGS) entry which is preliminary data.</text>
</comment>
<dbReference type="InterPro" id="IPR036388">
    <property type="entry name" value="WH-like_DNA-bd_sf"/>
</dbReference>
<accession>A0ABP5J7T4</accession>
<dbReference type="InterPro" id="IPR036390">
    <property type="entry name" value="WH_DNA-bd_sf"/>
</dbReference>
<dbReference type="SUPFAM" id="SSF46785">
    <property type="entry name" value="Winged helix' DNA-binding domain"/>
    <property type="match status" value="1"/>
</dbReference>
<keyword evidence="4" id="KW-1185">Reference proteome</keyword>
<dbReference type="InterPro" id="IPR001845">
    <property type="entry name" value="HTH_ArsR_DNA-bd_dom"/>
</dbReference>
<sequence length="135" mass="14541">MAAMKQARHPERDEITFIAVVGAFCDPIRIGLVRVLADGRERGWGELRAPVAKSTLSHHLRVLRDAGVTRTRQEGTRCFVELRRDDLDARFPGLLDAVLAAAGSDDTGAHVGLADDAPAAGPEACHPSTQHIDGR</sequence>
<organism evidence="3 4">
    <name type="scientific">Streptomyces synnematoformans</name>
    <dbReference type="NCBI Taxonomy" id="415721"/>
    <lineage>
        <taxon>Bacteria</taxon>
        <taxon>Bacillati</taxon>
        <taxon>Actinomycetota</taxon>
        <taxon>Actinomycetes</taxon>
        <taxon>Kitasatosporales</taxon>
        <taxon>Streptomycetaceae</taxon>
        <taxon>Streptomyces</taxon>
    </lineage>
</organism>
<dbReference type="Gene3D" id="1.10.10.10">
    <property type="entry name" value="Winged helix-like DNA-binding domain superfamily/Winged helix DNA-binding domain"/>
    <property type="match status" value="1"/>
</dbReference>
<feature type="region of interest" description="Disordered" evidence="1">
    <location>
        <begin position="112"/>
        <end position="135"/>
    </location>
</feature>
<name>A0ABP5J7T4_9ACTN</name>
<evidence type="ECO:0000313" key="4">
    <source>
        <dbReference type="Proteomes" id="UP001500443"/>
    </source>
</evidence>
<dbReference type="Pfam" id="PF01022">
    <property type="entry name" value="HTH_5"/>
    <property type="match status" value="1"/>
</dbReference>
<feature type="domain" description="HTH arsR-type" evidence="2">
    <location>
        <begin position="9"/>
        <end position="102"/>
    </location>
</feature>
<dbReference type="PROSITE" id="PS50987">
    <property type="entry name" value="HTH_ARSR_2"/>
    <property type="match status" value="1"/>
</dbReference>
<dbReference type="InterPro" id="IPR011991">
    <property type="entry name" value="ArsR-like_HTH"/>
</dbReference>
<evidence type="ECO:0000259" key="2">
    <source>
        <dbReference type="PROSITE" id="PS50987"/>
    </source>
</evidence>
<dbReference type="SMART" id="SM00418">
    <property type="entry name" value="HTH_ARSR"/>
    <property type="match status" value="1"/>
</dbReference>
<evidence type="ECO:0000313" key="3">
    <source>
        <dbReference type="EMBL" id="GAA2112693.1"/>
    </source>
</evidence>